<evidence type="ECO:0000256" key="1">
    <source>
        <dbReference type="SAM" id="Phobius"/>
    </source>
</evidence>
<keyword evidence="1" id="KW-0812">Transmembrane</keyword>
<name>A0A4Y6PQV0_PERCE</name>
<sequence>MDSTDDSSDAALKNIPPVDPNNVLDLIFASTSFSSGNERQQQLGEFFLKDYFRDLYDRYADDHRALLYLQNLQPVIGSALRAFAVEKQEYKRRILPKDQFISDLKDEMLTLVDSIPLSSGLHGLTGKLGLVVTTAILSLATAVLLGGDKLEKTLGQANIDLLFLVAAAVVVMNVLYFFVGWGLICVKTALGSSRIRYAEQQVTEEYAKSFERMEGILVDALMATVRLCESIYPEYKCFGDGHLFAHDELPYLPVYNQERFEDDEGLESRLSQLQKVVQSRISSNPKRRKMDWYFRLVEDSGGPEEELDGSQCAVCSKRFSDHFWEND</sequence>
<evidence type="ECO:0000313" key="3">
    <source>
        <dbReference type="Proteomes" id="UP000315995"/>
    </source>
</evidence>
<protein>
    <submittedName>
        <fullName evidence="2">Uncharacterized protein</fullName>
    </submittedName>
</protein>
<accession>A0A4Y6PQV0</accession>
<reference evidence="2 3" key="1">
    <citation type="submission" date="2019-06" db="EMBL/GenBank/DDBJ databases">
        <title>Persicimonas caeni gen. nov., sp. nov., a predatory bacterium isolated from solar saltern.</title>
        <authorList>
            <person name="Wang S."/>
        </authorList>
    </citation>
    <scope>NUCLEOTIDE SEQUENCE [LARGE SCALE GENOMIC DNA]</scope>
    <source>
        <strain evidence="2 3">YN101</strain>
    </source>
</reference>
<proteinExistence type="predicted"/>
<keyword evidence="1" id="KW-1133">Transmembrane helix</keyword>
<feature type="transmembrane region" description="Helical" evidence="1">
    <location>
        <begin position="128"/>
        <end position="147"/>
    </location>
</feature>
<dbReference type="Proteomes" id="UP000315995">
    <property type="component" value="Chromosome"/>
</dbReference>
<keyword evidence="3" id="KW-1185">Reference proteome</keyword>
<dbReference type="RefSeq" id="WP_141196651.1">
    <property type="nucleotide sequence ID" value="NZ_CP041186.1"/>
</dbReference>
<dbReference type="EMBL" id="CP041186">
    <property type="protein sequence ID" value="QDG50155.1"/>
    <property type="molecule type" value="Genomic_DNA"/>
</dbReference>
<keyword evidence="1" id="KW-0472">Membrane</keyword>
<dbReference type="AlphaFoldDB" id="A0A4Y6PQV0"/>
<evidence type="ECO:0000313" key="2">
    <source>
        <dbReference type="EMBL" id="QDG50155.1"/>
    </source>
</evidence>
<organism evidence="2 3">
    <name type="scientific">Persicimonas caeni</name>
    <dbReference type="NCBI Taxonomy" id="2292766"/>
    <lineage>
        <taxon>Bacteria</taxon>
        <taxon>Deltaproteobacteria</taxon>
        <taxon>Bradymonadales</taxon>
        <taxon>Bradymonadaceae</taxon>
        <taxon>Persicimonas</taxon>
    </lineage>
</organism>
<gene>
    <name evidence="2" type="ORF">FIV42_05230</name>
</gene>
<accession>A0A5B8Y5S0</accession>
<feature type="transmembrane region" description="Helical" evidence="1">
    <location>
        <begin position="159"/>
        <end position="186"/>
    </location>
</feature>